<keyword evidence="1" id="KW-0812">Transmembrane</keyword>
<accession>A0A840R9T4</accession>
<keyword evidence="1" id="KW-0472">Membrane</keyword>
<feature type="transmembrane region" description="Helical" evidence="1">
    <location>
        <begin position="32"/>
        <end position="59"/>
    </location>
</feature>
<feature type="transmembrane region" description="Helical" evidence="1">
    <location>
        <begin position="279"/>
        <end position="297"/>
    </location>
</feature>
<evidence type="ECO:0000313" key="2">
    <source>
        <dbReference type="EMBL" id="MBB5190129.1"/>
    </source>
</evidence>
<feature type="transmembrane region" description="Helical" evidence="1">
    <location>
        <begin position="119"/>
        <end position="141"/>
    </location>
</feature>
<sequence>MHPTAPLTTEHIAPGLANTTSHSLTSGLSWSAILAGAAAAAALAFILVILGFGLGLSAISPWTNTGVTASTIGISTVIWLALTQIAASGLGGYLAGRLRNSWVDIHVDEVYFRDTAHGMLTWAIATLVTATLLASAIGTVLSGGAEAGAGALRAATTGVAAGASQMATPGPNAGNAANSYFVDLLFRSNQAPADTQAADASSRAEATRILANGLRTGTLDAQDKQYLASVVARQTGLDQATAQTRVNQTYERLTRTVNEATESARAAADKARKATAYSALWMFVALLCGAFFASFFATVGGKHRDRPAIVARA</sequence>
<protein>
    <recommendedName>
        <fullName evidence="4">Transmembrane protein</fullName>
    </recommendedName>
</protein>
<gene>
    <name evidence="2" type="ORF">HNQ50_000839</name>
</gene>
<comment type="caution">
    <text evidence="2">The sequence shown here is derived from an EMBL/GenBank/DDBJ whole genome shotgun (WGS) entry which is preliminary data.</text>
</comment>
<keyword evidence="1" id="KW-1133">Transmembrane helix</keyword>
<dbReference type="Proteomes" id="UP000543030">
    <property type="component" value="Unassembled WGS sequence"/>
</dbReference>
<feature type="transmembrane region" description="Helical" evidence="1">
    <location>
        <begin position="71"/>
        <end position="94"/>
    </location>
</feature>
<dbReference type="EMBL" id="JACHHN010000001">
    <property type="protein sequence ID" value="MBB5190129.1"/>
    <property type="molecule type" value="Genomic_DNA"/>
</dbReference>
<organism evidence="2 3">
    <name type="scientific">Silvimonas terrae</name>
    <dbReference type="NCBI Taxonomy" id="300266"/>
    <lineage>
        <taxon>Bacteria</taxon>
        <taxon>Pseudomonadati</taxon>
        <taxon>Pseudomonadota</taxon>
        <taxon>Betaproteobacteria</taxon>
        <taxon>Neisseriales</taxon>
        <taxon>Chitinibacteraceae</taxon>
        <taxon>Silvimonas</taxon>
    </lineage>
</organism>
<evidence type="ECO:0008006" key="4">
    <source>
        <dbReference type="Google" id="ProtNLM"/>
    </source>
</evidence>
<name>A0A840R9T4_9NEIS</name>
<dbReference type="RefSeq" id="WP_184097820.1">
    <property type="nucleotide sequence ID" value="NZ_JACHHN010000001.1"/>
</dbReference>
<reference evidence="2 3" key="1">
    <citation type="submission" date="2020-08" db="EMBL/GenBank/DDBJ databases">
        <title>Genomic Encyclopedia of Type Strains, Phase IV (KMG-IV): sequencing the most valuable type-strain genomes for metagenomic binning, comparative biology and taxonomic classification.</title>
        <authorList>
            <person name="Goeker M."/>
        </authorList>
    </citation>
    <scope>NUCLEOTIDE SEQUENCE [LARGE SCALE GENOMIC DNA]</scope>
    <source>
        <strain evidence="2 3">DSM 18233</strain>
    </source>
</reference>
<evidence type="ECO:0000256" key="1">
    <source>
        <dbReference type="SAM" id="Phobius"/>
    </source>
</evidence>
<keyword evidence="3" id="KW-1185">Reference proteome</keyword>
<evidence type="ECO:0000313" key="3">
    <source>
        <dbReference type="Proteomes" id="UP000543030"/>
    </source>
</evidence>
<proteinExistence type="predicted"/>
<dbReference type="AlphaFoldDB" id="A0A840R9T4"/>